<keyword evidence="4" id="KW-1185">Reference proteome</keyword>
<feature type="domain" description="C-type lectin" evidence="2">
    <location>
        <begin position="133"/>
        <end position="225"/>
    </location>
</feature>
<dbReference type="Ensembl" id="ENSDLAT00005085568.1">
    <property type="protein sequence ID" value="ENSDLAP00005069066.1"/>
    <property type="gene ID" value="ENSDLAG00005028764.1"/>
</dbReference>
<evidence type="ECO:0000313" key="3">
    <source>
        <dbReference type="Ensembl" id="ENSDLAP00005069066.1"/>
    </source>
</evidence>
<feature type="region of interest" description="Disordered" evidence="1">
    <location>
        <begin position="67"/>
        <end position="91"/>
    </location>
</feature>
<dbReference type="CDD" id="cd00037">
    <property type="entry name" value="CLECT"/>
    <property type="match status" value="1"/>
</dbReference>
<dbReference type="Gene3D" id="3.10.100.10">
    <property type="entry name" value="Mannose-Binding Protein A, subunit A"/>
    <property type="match status" value="1"/>
</dbReference>
<dbReference type="InterPro" id="IPR016187">
    <property type="entry name" value="CTDL_fold"/>
</dbReference>
<name>A0A8P4KAC3_DICLA</name>
<reference evidence="3" key="2">
    <citation type="submission" date="2025-09" db="UniProtKB">
        <authorList>
            <consortium name="Ensembl"/>
        </authorList>
    </citation>
    <scope>IDENTIFICATION</scope>
</reference>
<evidence type="ECO:0000256" key="1">
    <source>
        <dbReference type="SAM" id="MobiDB-lite"/>
    </source>
</evidence>
<dbReference type="Pfam" id="PF00059">
    <property type="entry name" value="Lectin_C"/>
    <property type="match status" value="1"/>
</dbReference>
<dbReference type="SUPFAM" id="SSF56436">
    <property type="entry name" value="C-type lectin-like"/>
    <property type="match status" value="1"/>
</dbReference>
<dbReference type="GeneTree" id="ENSGT00980000200302"/>
<dbReference type="InterPro" id="IPR001304">
    <property type="entry name" value="C-type_lectin-like"/>
</dbReference>
<dbReference type="Proteomes" id="UP000694389">
    <property type="component" value="Unassembled WGS sequence"/>
</dbReference>
<organism evidence="3 4">
    <name type="scientific">Dicentrarchus labrax</name>
    <name type="common">European seabass</name>
    <name type="synonym">Morone labrax</name>
    <dbReference type="NCBI Taxonomy" id="13489"/>
    <lineage>
        <taxon>Eukaryota</taxon>
        <taxon>Metazoa</taxon>
        <taxon>Chordata</taxon>
        <taxon>Craniata</taxon>
        <taxon>Vertebrata</taxon>
        <taxon>Euteleostomi</taxon>
        <taxon>Actinopterygii</taxon>
        <taxon>Neopterygii</taxon>
        <taxon>Teleostei</taxon>
        <taxon>Neoteleostei</taxon>
        <taxon>Acanthomorphata</taxon>
        <taxon>Eupercaria</taxon>
        <taxon>Moronidae</taxon>
        <taxon>Dicentrarchus</taxon>
    </lineage>
</organism>
<dbReference type="PANTHER" id="PTHR22803">
    <property type="entry name" value="MANNOSE, PHOSPHOLIPASE, LECTIN RECEPTOR RELATED"/>
    <property type="match status" value="1"/>
</dbReference>
<sequence>MSITPYYTVYGTANKTFIMFIMKTDLLVSLLCVTLCVSAAAVVPVEDILQKEKADVSVPAAAVADVEEEEAELPASEGEDVQEEKTELSVTEDTADVAPKDLLKDNTLQNGIPPPPFMQERASSHCPQGWQPYHNSCYLLVNLTYTWTNAEFLCESLGASLALAHNLWEYNFLKQMTWKAGFLAAWLGGYRFQGYWKWDDGTPFNYNNWYKHTSSSSYDCIYLNSQAVLQVCVHKEQDSLLFITASLT</sequence>
<reference evidence="3" key="1">
    <citation type="submission" date="2025-08" db="UniProtKB">
        <authorList>
            <consortium name="Ensembl"/>
        </authorList>
    </citation>
    <scope>IDENTIFICATION</scope>
</reference>
<feature type="compositionally biased region" description="Acidic residues" evidence="1">
    <location>
        <begin position="67"/>
        <end position="82"/>
    </location>
</feature>
<accession>A0A8P4KAC3</accession>
<proteinExistence type="predicted"/>
<protein>
    <recommendedName>
        <fullName evidence="2">C-type lectin domain-containing protein</fullName>
    </recommendedName>
</protein>
<dbReference type="PROSITE" id="PS50041">
    <property type="entry name" value="C_TYPE_LECTIN_2"/>
    <property type="match status" value="1"/>
</dbReference>
<dbReference type="AlphaFoldDB" id="A0A8P4KAC3"/>
<evidence type="ECO:0000313" key="4">
    <source>
        <dbReference type="Proteomes" id="UP000694389"/>
    </source>
</evidence>
<dbReference type="InterPro" id="IPR050111">
    <property type="entry name" value="C-type_lectin/snaclec_domain"/>
</dbReference>
<dbReference type="InterPro" id="IPR016186">
    <property type="entry name" value="C-type_lectin-like/link_sf"/>
</dbReference>
<dbReference type="SMART" id="SM00034">
    <property type="entry name" value="CLECT"/>
    <property type="match status" value="1"/>
</dbReference>
<evidence type="ECO:0000259" key="2">
    <source>
        <dbReference type="PROSITE" id="PS50041"/>
    </source>
</evidence>